<dbReference type="InterPro" id="IPR036397">
    <property type="entry name" value="RNaseH_sf"/>
</dbReference>
<reference evidence="3" key="1">
    <citation type="journal article" date="2022" name="Int. J. Mol. Sci.">
        <title>Draft Genome of Tanacetum Coccineum: Genomic Comparison of Closely Related Tanacetum-Family Plants.</title>
        <authorList>
            <person name="Yamashiro T."/>
            <person name="Shiraishi A."/>
            <person name="Nakayama K."/>
            <person name="Satake H."/>
        </authorList>
    </citation>
    <scope>NUCLEOTIDE SEQUENCE</scope>
</reference>
<evidence type="ECO:0000313" key="4">
    <source>
        <dbReference type="Proteomes" id="UP001151760"/>
    </source>
</evidence>
<feature type="region of interest" description="Disordered" evidence="1">
    <location>
        <begin position="129"/>
        <end position="191"/>
    </location>
</feature>
<dbReference type="PROSITE" id="PS50994">
    <property type="entry name" value="INTEGRASE"/>
    <property type="match status" value="1"/>
</dbReference>
<feature type="compositionally biased region" description="Polar residues" evidence="1">
    <location>
        <begin position="147"/>
        <end position="163"/>
    </location>
</feature>
<comment type="caution">
    <text evidence="3">The sequence shown here is derived from an EMBL/GenBank/DDBJ whole genome shotgun (WGS) entry which is preliminary data.</text>
</comment>
<feature type="compositionally biased region" description="Low complexity" evidence="1">
    <location>
        <begin position="129"/>
        <end position="146"/>
    </location>
</feature>
<accession>A0ABQ5BY53</accession>
<protein>
    <submittedName>
        <fullName evidence="3">Retrovirus-related pol polyprotein from transposon TNT 1-94</fullName>
    </submittedName>
</protein>
<dbReference type="PANTHER" id="PTHR42648:SF18">
    <property type="entry name" value="RETROTRANSPOSON, UNCLASSIFIED-LIKE PROTEIN"/>
    <property type="match status" value="1"/>
</dbReference>
<sequence length="263" mass="29849">MRVESINGKRYILVIGNDRSRFTWAKFLRTKDEAPKTIIKFLKQAQVSLKVTLRYLRIDNDTKFINQTLRKYTEDVEITHHTSVTRTSQQNGVVEWRNRTLVESARTMLIFSKSSLFQWAKDVATASGASSSTTIDQDSPSPSTSPNNETIASPINSTNVKQLNNEEDAEFNSDTFTNPFAPPTTSSAESSSKIIKDHPLVIIIGNPSTPISTGRQLVIDALWCYFHAFLVKEEPKNYKEAMKESSWIEAIQEEIHEFDQLKV</sequence>
<name>A0ABQ5BY53_9ASTR</name>
<reference evidence="3" key="2">
    <citation type="submission" date="2022-01" db="EMBL/GenBank/DDBJ databases">
        <authorList>
            <person name="Yamashiro T."/>
            <person name="Shiraishi A."/>
            <person name="Satake H."/>
            <person name="Nakayama K."/>
        </authorList>
    </citation>
    <scope>NUCLEOTIDE SEQUENCE</scope>
</reference>
<dbReference type="PANTHER" id="PTHR42648">
    <property type="entry name" value="TRANSPOSASE, PUTATIVE-RELATED"/>
    <property type="match status" value="1"/>
</dbReference>
<dbReference type="EMBL" id="BQNB010013665">
    <property type="protein sequence ID" value="GJT18767.1"/>
    <property type="molecule type" value="Genomic_DNA"/>
</dbReference>
<gene>
    <name evidence="3" type="ORF">Tco_0877473</name>
</gene>
<dbReference type="Gene3D" id="3.30.420.10">
    <property type="entry name" value="Ribonuclease H-like superfamily/Ribonuclease H"/>
    <property type="match status" value="1"/>
</dbReference>
<feature type="domain" description="Integrase catalytic" evidence="2">
    <location>
        <begin position="1"/>
        <end position="154"/>
    </location>
</feature>
<evidence type="ECO:0000313" key="3">
    <source>
        <dbReference type="EMBL" id="GJT18767.1"/>
    </source>
</evidence>
<dbReference type="SUPFAM" id="SSF53098">
    <property type="entry name" value="Ribonuclease H-like"/>
    <property type="match status" value="1"/>
</dbReference>
<dbReference type="InterPro" id="IPR001584">
    <property type="entry name" value="Integrase_cat-core"/>
</dbReference>
<organism evidence="3 4">
    <name type="scientific">Tanacetum coccineum</name>
    <dbReference type="NCBI Taxonomy" id="301880"/>
    <lineage>
        <taxon>Eukaryota</taxon>
        <taxon>Viridiplantae</taxon>
        <taxon>Streptophyta</taxon>
        <taxon>Embryophyta</taxon>
        <taxon>Tracheophyta</taxon>
        <taxon>Spermatophyta</taxon>
        <taxon>Magnoliopsida</taxon>
        <taxon>eudicotyledons</taxon>
        <taxon>Gunneridae</taxon>
        <taxon>Pentapetalae</taxon>
        <taxon>asterids</taxon>
        <taxon>campanulids</taxon>
        <taxon>Asterales</taxon>
        <taxon>Asteraceae</taxon>
        <taxon>Asteroideae</taxon>
        <taxon>Anthemideae</taxon>
        <taxon>Anthemidinae</taxon>
        <taxon>Tanacetum</taxon>
    </lineage>
</organism>
<evidence type="ECO:0000259" key="2">
    <source>
        <dbReference type="PROSITE" id="PS50994"/>
    </source>
</evidence>
<evidence type="ECO:0000256" key="1">
    <source>
        <dbReference type="SAM" id="MobiDB-lite"/>
    </source>
</evidence>
<dbReference type="Proteomes" id="UP001151760">
    <property type="component" value="Unassembled WGS sequence"/>
</dbReference>
<dbReference type="InterPro" id="IPR039537">
    <property type="entry name" value="Retrotran_Ty1/copia-like"/>
</dbReference>
<keyword evidence="4" id="KW-1185">Reference proteome</keyword>
<proteinExistence type="predicted"/>
<dbReference type="InterPro" id="IPR012337">
    <property type="entry name" value="RNaseH-like_sf"/>
</dbReference>